<feature type="compositionally biased region" description="Basic residues" evidence="3">
    <location>
        <begin position="161"/>
        <end position="170"/>
    </location>
</feature>
<dbReference type="RefSeq" id="WP_143114730.1">
    <property type="nucleotide sequence ID" value="NZ_CXPG01000016.1"/>
</dbReference>
<evidence type="ECO:0000256" key="3">
    <source>
        <dbReference type="SAM" id="MobiDB-lite"/>
    </source>
</evidence>
<feature type="region of interest" description="Disordered" evidence="3">
    <location>
        <begin position="153"/>
        <end position="176"/>
    </location>
</feature>
<dbReference type="Proteomes" id="UP000048908">
    <property type="component" value="Unassembled WGS sequence"/>
</dbReference>
<dbReference type="InterPro" id="IPR000086">
    <property type="entry name" value="NUDIX_hydrolase_dom"/>
</dbReference>
<dbReference type="STRING" id="282197.SAMN04488517_103440"/>
<dbReference type="OrthoDB" id="9804442at2"/>
<accession>A0A0M6XS86</accession>
<dbReference type="EMBL" id="CXPG01000016">
    <property type="protein sequence ID" value="CTQ32904.1"/>
    <property type="molecule type" value="Genomic_DNA"/>
</dbReference>
<reference evidence="5 6" key="1">
    <citation type="submission" date="2015-07" db="EMBL/GenBank/DDBJ databases">
        <authorList>
            <person name="Noorani M."/>
        </authorList>
    </citation>
    <scope>NUCLEOTIDE SEQUENCE [LARGE SCALE GENOMIC DNA]</scope>
    <source>
        <strain evidence="5 6">CECT 5088</strain>
    </source>
</reference>
<dbReference type="SUPFAM" id="SSF55811">
    <property type="entry name" value="Nudix"/>
    <property type="match status" value="1"/>
</dbReference>
<proteinExistence type="predicted"/>
<name>A0A0M6XS86_9RHOB</name>
<protein>
    <submittedName>
        <fullName evidence="5">NUDIX domain protein</fullName>
    </submittedName>
</protein>
<dbReference type="Gene3D" id="3.90.79.10">
    <property type="entry name" value="Nucleoside Triphosphate Pyrophosphohydrolase"/>
    <property type="match status" value="1"/>
</dbReference>
<sequence length="176" mass="19255">MPAPGATHGAGIEPGLTRLPGPVRKVCPVVLRDGAILAFRHPRAGCQLVKGTPELGETAVCTASRELREESGLTLTPLRHLGRLPVAVPGMVWDFVLMQGGIIPDRFAHHCDDDGGHLFRFFWHPLGAGGGREWHLAHVHALRQVNRLLVRKHPAQDTRRSPMRCARHARQASPNA</sequence>
<evidence type="ECO:0000259" key="4">
    <source>
        <dbReference type="Pfam" id="PF00293"/>
    </source>
</evidence>
<evidence type="ECO:0000256" key="2">
    <source>
        <dbReference type="ARBA" id="ARBA00022801"/>
    </source>
</evidence>
<dbReference type="AlphaFoldDB" id="A0A0M6XS86"/>
<dbReference type="PROSITE" id="PS00893">
    <property type="entry name" value="NUDIX_BOX"/>
    <property type="match status" value="1"/>
</dbReference>
<keyword evidence="6" id="KW-1185">Reference proteome</keyword>
<comment type="cofactor">
    <cofactor evidence="1">
        <name>Mg(2+)</name>
        <dbReference type="ChEBI" id="CHEBI:18420"/>
    </cofactor>
</comment>
<gene>
    <name evidence="5" type="ORF">JAN5088_01678</name>
</gene>
<dbReference type="GO" id="GO:0016787">
    <property type="term" value="F:hydrolase activity"/>
    <property type="evidence" value="ECO:0007669"/>
    <property type="project" value="UniProtKB-KW"/>
</dbReference>
<organism evidence="5 6">
    <name type="scientific">Jannaschia rubra</name>
    <dbReference type="NCBI Taxonomy" id="282197"/>
    <lineage>
        <taxon>Bacteria</taxon>
        <taxon>Pseudomonadati</taxon>
        <taxon>Pseudomonadota</taxon>
        <taxon>Alphaproteobacteria</taxon>
        <taxon>Rhodobacterales</taxon>
        <taxon>Roseobacteraceae</taxon>
        <taxon>Jannaschia</taxon>
    </lineage>
</organism>
<feature type="domain" description="Nudix hydrolase" evidence="4">
    <location>
        <begin position="29"/>
        <end position="85"/>
    </location>
</feature>
<keyword evidence="2" id="KW-0378">Hydrolase</keyword>
<evidence type="ECO:0000256" key="1">
    <source>
        <dbReference type="ARBA" id="ARBA00001946"/>
    </source>
</evidence>
<dbReference type="InterPro" id="IPR020084">
    <property type="entry name" value="NUDIX_hydrolase_CS"/>
</dbReference>
<dbReference type="Pfam" id="PF00293">
    <property type="entry name" value="NUDIX"/>
    <property type="match status" value="1"/>
</dbReference>
<evidence type="ECO:0000313" key="6">
    <source>
        <dbReference type="Proteomes" id="UP000048908"/>
    </source>
</evidence>
<evidence type="ECO:0000313" key="5">
    <source>
        <dbReference type="EMBL" id="CTQ32904.1"/>
    </source>
</evidence>
<dbReference type="InterPro" id="IPR015797">
    <property type="entry name" value="NUDIX_hydrolase-like_dom_sf"/>
</dbReference>